<proteinExistence type="predicted"/>
<reference evidence="1" key="2">
    <citation type="submission" date="2015-10" db="EMBL/GenBank/DDBJ databases">
        <authorList>
            <person name="Gilbert D.G."/>
        </authorList>
    </citation>
    <scope>NUCLEOTIDE SEQUENCE</scope>
</reference>
<evidence type="ECO:0000313" key="1">
    <source>
        <dbReference type="EMBL" id="JAJ06419.1"/>
    </source>
</evidence>
<reference evidence="1" key="1">
    <citation type="submission" date="2015-10" db="EMBL/GenBank/DDBJ databases">
        <title>Daphnia magna gene sets from two clonal populations assembled and annotated with EvidentialGene.</title>
        <authorList>
            <person name="Gilbert D."/>
            <person name="Podicheti R."/>
            <person name="Orsini L."/>
            <person name="Colbourne J."/>
            <person name="Pfrender M."/>
        </authorList>
    </citation>
    <scope>NUCLEOTIDE SEQUENCE</scope>
</reference>
<sequence>MEEISRLRYCRTSYINSKERPRFYLFIFLLGWDVLLLNVRLKMFLKGVATPPFVYTSFMWVVYIGSGIKLELVAIFF</sequence>
<dbReference type="EMBL" id="GDIP01216983">
    <property type="protein sequence ID" value="JAJ06419.1"/>
    <property type="molecule type" value="Transcribed_RNA"/>
</dbReference>
<accession>A0A0P5DS83</accession>
<protein>
    <submittedName>
        <fullName evidence="1">Uncharacterized protein</fullName>
    </submittedName>
</protein>
<organism evidence="1">
    <name type="scientific">Daphnia magna</name>
    <dbReference type="NCBI Taxonomy" id="35525"/>
    <lineage>
        <taxon>Eukaryota</taxon>
        <taxon>Metazoa</taxon>
        <taxon>Ecdysozoa</taxon>
        <taxon>Arthropoda</taxon>
        <taxon>Crustacea</taxon>
        <taxon>Branchiopoda</taxon>
        <taxon>Diplostraca</taxon>
        <taxon>Cladocera</taxon>
        <taxon>Anomopoda</taxon>
        <taxon>Daphniidae</taxon>
        <taxon>Daphnia</taxon>
    </lineage>
</organism>
<dbReference type="AlphaFoldDB" id="A0A0P5DS83"/>
<name>A0A0P5DS83_9CRUS</name>